<evidence type="ECO:0000313" key="3">
    <source>
        <dbReference type="Proteomes" id="UP000324209"/>
    </source>
</evidence>
<dbReference type="EMBL" id="CP036150">
    <property type="protein sequence ID" value="QEN08650.1"/>
    <property type="molecule type" value="Genomic_DNA"/>
</dbReference>
<keyword evidence="1" id="KW-0732">Signal</keyword>
<keyword evidence="3" id="KW-1185">Reference proteome</keyword>
<protein>
    <submittedName>
        <fullName evidence="2">Uncharacterized protein</fullName>
    </submittedName>
</protein>
<proteinExistence type="predicted"/>
<organism evidence="2 3">
    <name type="scientific">Oceanispirochaeta crateris</name>
    <dbReference type="NCBI Taxonomy" id="2518645"/>
    <lineage>
        <taxon>Bacteria</taxon>
        <taxon>Pseudomonadati</taxon>
        <taxon>Spirochaetota</taxon>
        <taxon>Spirochaetia</taxon>
        <taxon>Spirochaetales</taxon>
        <taxon>Spirochaetaceae</taxon>
        <taxon>Oceanispirochaeta</taxon>
    </lineage>
</organism>
<evidence type="ECO:0000256" key="1">
    <source>
        <dbReference type="SAM" id="SignalP"/>
    </source>
</evidence>
<dbReference type="OrthoDB" id="369385at2"/>
<feature type="chain" id="PRO_5022986266" evidence="1">
    <location>
        <begin position="24"/>
        <end position="187"/>
    </location>
</feature>
<feature type="signal peptide" evidence="1">
    <location>
        <begin position="1"/>
        <end position="23"/>
    </location>
</feature>
<evidence type="ECO:0000313" key="2">
    <source>
        <dbReference type="EMBL" id="QEN08650.1"/>
    </source>
</evidence>
<sequence length="187" mass="21194">MKLMKAVLSVLFLILTISLSAQEQISFPGDLEYDPFYAMRITDSDGNRYILHNASYISPEGEVKYFVWFRRGTDKGLAEYPLDLYKVLKFELTGNYEVYPDGYTPCRVELSSGSVFDGYLDTTGYLGGIDEDFGVYGKIYLQYNGVKSIELIHDGSYSRCPFCGALFYDQNLTECPFDNTVLTAQNP</sequence>
<dbReference type="KEGG" id="ock:EXM22_11875"/>
<reference evidence="2 3" key="1">
    <citation type="submission" date="2019-02" db="EMBL/GenBank/DDBJ databases">
        <title>Complete Genome Sequence and Methylome Analysis of free living Spirochaetas.</title>
        <authorList>
            <person name="Fomenkov A."/>
            <person name="Dubinina G."/>
            <person name="Leshcheva N."/>
            <person name="Mikheeva N."/>
            <person name="Grabovich M."/>
            <person name="Vincze T."/>
            <person name="Roberts R.J."/>
        </authorList>
    </citation>
    <scope>NUCLEOTIDE SEQUENCE [LARGE SCALE GENOMIC DNA]</scope>
    <source>
        <strain evidence="2 3">K2</strain>
    </source>
</reference>
<accession>A0A5C1QNT9</accession>
<dbReference type="Proteomes" id="UP000324209">
    <property type="component" value="Chromosome"/>
</dbReference>
<name>A0A5C1QNT9_9SPIO</name>
<gene>
    <name evidence="2" type="ORF">EXM22_11875</name>
</gene>
<dbReference type="AlphaFoldDB" id="A0A5C1QNT9"/>